<dbReference type="Pfam" id="PF20999">
    <property type="entry name" value="DUF4438_C"/>
    <property type="match status" value="1"/>
</dbReference>
<dbReference type="Gene3D" id="4.10.1180.10">
    <property type="entry name" value="tm1086 domain"/>
    <property type="match status" value="1"/>
</dbReference>
<evidence type="ECO:0000313" key="3">
    <source>
        <dbReference type="EMBL" id="HET97793.1"/>
    </source>
</evidence>
<dbReference type="InterPro" id="IPR044909">
    <property type="entry name" value="TM_1086_sf"/>
</dbReference>
<reference evidence="3" key="1">
    <citation type="journal article" date="2020" name="mSystems">
        <title>Genome- and Community-Level Interaction Insights into Carbon Utilization and Element Cycling Functions of Hydrothermarchaeota in Hydrothermal Sediment.</title>
        <authorList>
            <person name="Zhou Z."/>
            <person name="Liu Y."/>
            <person name="Xu W."/>
            <person name="Pan J."/>
            <person name="Luo Z.H."/>
            <person name="Li M."/>
        </authorList>
    </citation>
    <scope>NUCLEOTIDE SEQUENCE [LARGE SCALE GENOMIC DNA]</scope>
    <source>
        <strain evidence="3">SpSt-1224</strain>
    </source>
</reference>
<dbReference type="Gene3D" id="2.102.30.10">
    <property type="entry name" value="tm1086 (SG structure) domain"/>
    <property type="match status" value="1"/>
</dbReference>
<protein>
    <submittedName>
        <fullName evidence="3">DUF4438 domain-containing protein</fullName>
    </submittedName>
</protein>
<dbReference type="Gene3D" id="2.40.10.170">
    <property type="match status" value="1"/>
</dbReference>
<accession>A0A7C2XP38</accession>
<evidence type="ECO:0000259" key="2">
    <source>
        <dbReference type="Pfam" id="PF20999"/>
    </source>
</evidence>
<feature type="domain" description="DUF4438" evidence="2">
    <location>
        <begin position="167"/>
        <end position="288"/>
    </location>
</feature>
<feature type="domain" description="DUF4438" evidence="1">
    <location>
        <begin position="28"/>
        <end position="164"/>
    </location>
</feature>
<dbReference type="InterPro" id="IPR044910">
    <property type="entry name" value="TM_1086_SG_dom"/>
</dbReference>
<organism evidence="3">
    <name type="scientific">Desulfurivibrio alkaliphilus</name>
    <dbReference type="NCBI Taxonomy" id="427923"/>
    <lineage>
        <taxon>Bacteria</taxon>
        <taxon>Pseudomonadati</taxon>
        <taxon>Thermodesulfobacteriota</taxon>
        <taxon>Desulfobulbia</taxon>
        <taxon>Desulfobulbales</taxon>
        <taxon>Desulfobulbaceae</taxon>
        <taxon>Desulfurivibrio</taxon>
    </lineage>
</organism>
<proteinExistence type="predicted"/>
<dbReference type="AlphaFoldDB" id="A0A7C2XP38"/>
<dbReference type="InterPro" id="IPR048399">
    <property type="entry name" value="DUF4438_C"/>
</dbReference>
<dbReference type="Pfam" id="PF14505">
    <property type="entry name" value="DUF4438"/>
    <property type="match status" value="1"/>
</dbReference>
<dbReference type="EMBL" id="DSDS01000085">
    <property type="protein sequence ID" value="HET97793.1"/>
    <property type="molecule type" value="Genomic_DNA"/>
</dbReference>
<comment type="caution">
    <text evidence="3">The sequence shown here is derived from an EMBL/GenBank/DDBJ whole genome shotgun (WGS) entry which is preliminary data.</text>
</comment>
<name>A0A7C2XP38_9BACT</name>
<dbReference type="InterPro" id="IPR029433">
    <property type="entry name" value="DUF4438_N"/>
</dbReference>
<evidence type="ECO:0000259" key="1">
    <source>
        <dbReference type="Pfam" id="PF14505"/>
    </source>
</evidence>
<gene>
    <name evidence="3" type="ORF">ENN98_03710</name>
</gene>
<dbReference type="Proteomes" id="UP000885986">
    <property type="component" value="Unassembled WGS sequence"/>
</dbReference>
<sequence length="294" mass="31182">MIKTNREQLVCQSVIGEITSPLGGINPYRIDPQGNSDIYPGVGGITYNLRIGDRACGLFADHVEPGVSISNFTQFQGQPGPNRALNLFSCAGNLATVVSGEAKGKKGRVTGKHGGIEHVLLDFPAKVLEQLVIGDKIQIRAFGCGLKLPDFPTIKVMNLDPDLLAQLPLKATKNGRLQVPVTHLVPAAIMGSGLGSPHSQSGDYDIQLFDQPTVEKHGLDSLRLGDFVAITDADATYGRIYRSGGVVIGIVVHSDCVLAGHGPGVMVVMSSATGQIDPVIDPKANLERHLPKLK</sequence>